<dbReference type="PANTHER" id="PTHR30183">
    <property type="entry name" value="MOLYBDENUM TRANSPORT SYSTEM PERMEASE PROTEIN MODB"/>
    <property type="match status" value="1"/>
</dbReference>
<dbReference type="PROSITE" id="PS50928">
    <property type="entry name" value="ABC_TM1"/>
    <property type="match status" value="1"/>
</dbReference>
<accession>A0A144BR93</accession>
<feature type="transmembrane region" description="Helical" evidence="8">
    <location>
        <begin position="53"/>
        <end position="80"/>
    </location>
</feature>
<dbReference type="AlphaFoldDB" id="A0A144BR93"/>
<keyword evidence="4" id="KW-0997">Cell inner membrane</keyword>
<evidence type="ECO:0000259" key="9">
    <source>
        <dbReference type="PROSITE" id="PS50928"/>
    </source>
</evidence>
<feature type="transmembrane region" description="Helical" evidence="8">
    <location>
        <begin position="180"/>
        <end position="202"/>
    </location>
</feature>
<keyword evidence="6 8" id="KW-1133">Transmembrane helix</keyword>
<sequence length="509" mass="55249">MAASLRHPLSGLVWLAMAVIYLPILPASVMLFTPAFSVTNWQRLLNDPQLPQAAVATLASTLIATLGALLIALFLVCLLWPGQRWRRLSTRLPWLLAIPHVAFATSALLLFAEGGLFYQVCTVCSPPFDRYGAGLGLTLAVKESAFVLWAIYAVLPEKQLAQQKIVLQTFGYRRIQTLSWLILPAIAPVLGAVMLAVLAWSLSVVDVAIVLGPGNPPTLAVLAFQWLSQGDAEQQAKGTLLCLLLLLLLAALAALGYGLWKAWRRTIPDLAGTRPRTQRVLPERAFSGLLPACGILCAAVLLMLARGADVGPVGTSLSFGLLSSLIALIVIFLWLEWGPQRGAVWVWLPLALPALPLVTGQYFIALRLGLDGHYAAVLWSHLLWVLPWMLLVLQPAWRRINPRLILTARTLGWRRAKIFLLLKCPRLVRPALLAFATGFSVSMAQYMPTLWLGAGRFATLTTETVALSSGGSIPVLASRALGLLLVTGTVFGLAALLSRLAGRYRQGLR</sequence>
<dbReference type="GO" id="GO:0055085">
    <property type="term" value="P:transmembrane transport"/>
    <property type="evidence" value="ECO:0007669"/>
    <property type="project" value="InterPro"/>
</dbReference>
<dbReference type="PANTHER" id="PTHR30183:SF6">
    <property type="entry name" value="INNER MEMBRANE ABC TRANSPORTER PERMEASE PROTEIN YNJC"/>
    <property type="match status" value="1"/>
</dbReference>
<feature type="transmembrane region" description="Helical" evidence="8">
    <location>
        <begin position="92"/>
        <end position="111"/>
    </location>
</feature>
<reference evidence="10 11" key="1">
    <citation type="submission" date="2016-03" db="EMBL/GenBank/DDBJ databases">
        <authorList>
            <consortium name="Pathogen Informatics"/>
        </authorList>
    </citation>
    <scope>NUCLEOTIDE SEQUENCE [LARGE SCALE GENOMIC DNA]</scope>
    <source>
        <strain evidence="11">e1252</strain>
    </source>
</reference>
<feature type="transmembrane region" description="Helical" evidence="8">
    <location>
        <begin position="238"/>
        <end position="260"/>
    </location>
</feature>
<dbReference type="InterPro" id="IPR035906">
    <property type="entry name" value="MetI-like_sf"/>
</dbReference>
<evidence type="ECO:0000256" key="2">
    <source>
        <dbReference type="ARBA" id="ARBA00022448"/>
    </source>
</evidence>
<dbReference type="RefSeq" id="WP_063142883.1">
    <property type="nucleotide sequence ID" value="NZ_FJXR01000002.1"/>
</dbReference>
<organism evidence="10 11">
    <name type="scientific">Enterobacter cloacae</name>
    <dbReference type="NCBI Taxonomy" id="550"/>
    <lineage>
        <taxon>Bacteria</taxon>
        <taxon>Pseudomonadati</taxon>
        <taxon>Pseudomonadota</taxon>
        <taxon>Gammaproteobacteria</taxon>
        <taxon>Enterobacterales</taxon>
        <taxon>Enterobacteriaceae</taxon>
        <taxon>Enterobacter</taxon>
        <taxon>Enterobacter cloacae complex</taxon>
    </lineage>
</organism>
<feature type="transmembrane region" description="Helical" evidence="8">
    <location>
        <begin position="480"/>
        <end position="501"/>
    </location>
</feature>
<dbReference type="SUPFAM" id="SSF161098">
    <property type="entry name" value="MetI-like"/>
    <property type="match status" value="2"/>
</dbReference>
<protein>
    <submittedName>
        <fullName evidence="10">Inner membrane ABC transporter permease protein YnjC</fullName>
    </submittedName>
</protein>
<evidence type="ECO:0000256" key="3">
    <source>
        <dbReference type="ARBA" id="ARBA00022475"/>
    </source>
</evidence>
<dbReference type="GO" id="GO:0005886">
    <property type="term" value="C:plasma membrane"/>
    <property type="evidence" value="ECO:0007669"/>
    <property type="project" value="UniProtKB-SubCell"/>
</dbReference>
<gene>
    <name evidence="10" type="primary">ynjC</name>
    <name evidence="10" type="ORF">SAMEA2273318_00319</name>
</gene>
<keyword evidence="5 8" id="KW-0812">Transmembrane</keyword>
<keyword evidence="2" id="KW-0813">Transport</keyword>
<feature type="transmembrane region" description="Helical" evidence="8">
    <location>
        <begin position="317"/>
        <end position="335"/>
    </location>
</feature>
<feature type="transmembrane region" description="Helical" evidence="8">
    <location>
        <begin position="376"/>
        <end position="393"/>
    </location>
</feature>
<feature type="transmembrane region" description="Helical" evidence="8">
    <location>
        <begin position="342"/>
        <end position="364"/>
    </location>
</feature>
<evidence type="ECO:0000256" key="8">
    <source>
        <dbReference type="SAM" id="Phobius"/>
    </source>
</evidence>
<dbReference type="EMBL" id="FJXR01000002">
    <property type="protein sequence ID" value="CZU34742.1"/>
    <property type="molecule type" value="Genomic_DNA"/>
</dbReference>
<feature type="transmembrane region" description="Helical" evidence="8">
    <location>
        <begin position="12"/>
        <end position="33"/>
    </location>
</feature>
<feature type="domain" description="ABC transmembrane type-1" evidence="9">
    <location>
        <begin position="54"/>
        <end position="256"/>
    </location>
</feature>
<proteinExistence type="predicted"/>
<evidence type="ECO:0000256" key="4">
    <source>
        <dbReference type="ARBA" id="ARBA00022519"/>
    </source>
</evidence>
<dbReference type="CDD" id="cd06261">
    <property type="entry name" value="TM_PBP2"/>
    <property type="match status" value="1"/>
</dbReference>
<evidence type="ECO:0000256" key="6">
    <source>
        <dbReference type="ARBA" id="ARBA00022989"/>
    </source>
</evidence>
<evidence type="ECO:0000313" key="11">
    <source>
        <dbReference type="Proteomes" id="UP000076008"/>
    </source>
</evidence>
<name>A0A144BR93_ENTCL</name>
<feature type="transmembrane region" description="Helical" evidence="8">
    <location>
        <begin position="131"/>
        <end position="155"/>
    </location>
</feature>
<dbReference type="InterPro" id="IPR000515">
    <property type="entry name" value="MetI-like"/>
</dbReference>
<feature type="transmembrane region" description="Helical" evidence="8">
    <location>
        <begin position="427"/>
        <end position="447"/>
    </location>
</feature>
<evidence type="ECO:0000313" key="10">
    <source>
        <dbReference type="EMBL" id="CZU34742.1"/>
    </source>
</evidence>
<keyword evidence="7 8" id="KW-0472">Membrane</keyword>
<feature type="transmembrane region" description="Helical" evidence="8">
    <location>
        <begin position="285"/>
        <end position="305"/>
    </location>
</feature>
<comment type="subcellular location">
    <subcellularLocation>
        <location evidence="1">Cell inner membrane</location>
        <topology evidence="1">Multi-pass membrane protein</topology>
    </subcellularLocation>
</comment>
<dbReference type="Proteomes" id="UP000076008">
    <property type="component" value="Unassembled WGS sequence"/>
</dbReference>
<evidence type="ECO:0000256" key="1">
    <source>
        <dbReference type="ARBA" id="ARBA00004429"/>
    </source>
</evidence>
<keyword evidence="3" id="KW-1003">Cell membrane</keyword>
<dbReference type="Gene3D" id="1.10.3720.10">
    <property type="entry name" value="MetI-like"/>
    <property type="match status" value="2"/>
</dbReference>
<evidence type="ECO:0000256" key="7">
    <source>
        <dbReference type="ARBA" id="ARBA00023136"/>
    </source>
</evidence>
<evidence type="ECO:0000256" key="5">
    <source>
        <dbReference type="ARBA" id="ARBA00022692"/>
    </source>
</evidence>